<keyword evidence="4" id="KW-1185">Reference proteome</keyword>
<dbReference type="RefSeq" id="WP_289217296.1">
    <property type="nucleotide sequence ID" value="NZ_JAPVRC010000016.1"/>
</dbReference>
<dbReference type="InterPro" id="IPR005754">
    <property type="entry name" value="Sortase"/>
</dbReference>
<dbReference type="Gene3D" id="2.40.260.10">
    <property type="entry name" value="Sortase"/>
    <property type="match status" value="1"/>
</dbReference>
<dbReference type="NCBIfam" id="TIGR01076">
    <property type="entry name" value="sortase_fam"/>
    <property type="match status" value="1"/>
</dbReference>
<evidence type="ECO:0000313" key="4">
    <source>
        <dbReference type="Proteomes" id="UP001596494"/>
    </source>
</evidence>
<protein>
    <submittedName>
        <fullName evidence="3">Class D sortase</fullName>
    </submittedName>
</protein>
<comment type="caution">
    <text evidence="3">The sequence shown here is derived from an EMBL/GenBank/DDBJ whole genome shotgun (WGS) entry which is preliminary data.</text>
</comment>
<feature type="transmembrane region" description="Helical" evidence="2">
    <location>
        <begin position="7"/>
        <end position="25"/>
    </location>
</feature>
<gene>
    <name evidence="3" type="ORF">ACFQMN_11895</name>
</gene>
<keyword evidence="2" id="KW-0812">Transmembrane</keyword>
<dbReference type="CDD" id="cd05828">
    <property type="entry name" value="Sortase_D_1"/>
    <property type="match status" value="1"/>
</dbReference>
<dbReference type="SUPFAM" id="SSF63817">
    <property type="entry name" value="Sortase"/>
    <property type="match status" value="1"/>
</dbReference>
<keyword evidence="1" id="KW-0378">Hydrolase</keyword>
<dbReference type="Pfam" id="PF04203">
    <property type="entry name" value="Sortase"/>
    <property type="match status" value="1"/>
</dbReference>
<keyword evidence="2" id="KW-1133">Transmembrane helix</keyword>
<dbReference type="InterPro" id="IPR041999">
    <property type="entry name" value="Sortase_D_1"/>
</dbReference>
<evidence type="ECO:0000256" key="2">
    <source>
        <dbReference type="SAM" id="Phobius"/>
    </source>
</evidence>
<dbReference type="Proteomes" id="UP001596494">
    <property type="component" value="Unassembled WGS sequence"/>
</dbReference>
<sequence>MRRKIGILFIIAGLSIVAYFGYGWWEQRQVIQSMSASELNDYLDYDDKVLDSTNVSEEEESHDFKKGEEMAELKLPSVEQKYPVFWGTDDDTLTQGVGMHDSEWTVTPDVNGHTLISGHRDTVFSEMGDLVIGDLVYLEYEGKEYAYQIRQLYVVEEDDKSVVVEKDKPTLTISTCYPFQFVGDAPYRYIVEADLVEVE</sequence>
<proteinExistence type="predicted"/>
<dbReference type="NCBIfam" id="NF033746">
    <property type="entry name" value="class_D_sortase"/>
    <property type="match status" value="1"/>
</dbReference>
<dbReference type="EMBL" id="JBHTBY010000010">
    <property type="protein sequence ID" value="MFC7321577.1"/>
    <property type="molecule type" value="Genomic_DNA"/>
</dbReference>
<dbReference type="InterPro" id="IPR023365">
    <property type="entry name" value="Sortase_dom-sf"/>
</dbReference>
<evidence type="ECO:0000313" key="3">
    <source>
        <dbReference type="EMBL" id="MFC7321577.1"/>
    </source>
</evidence>
<keyword evidence="2" id="KW-0472">Membrane</keyword>
<accession>A0ABW2K5Y1</accession>
<organism evidence="3 4">
    <name type="scientific">Halobacillus campisalis</name>
    <dbReference type="NCBI Taxonomy" id="435909"/>
    <lineage>
        <taxon>Bacteria</taxon>
        <taxon>Bacillati</taxon>
        <taxon>Bacillota</taxon>
        <taxon>Bacilli</taxon>
        <taxon>Bacillales</taxon>
        <taxon>Bacillaceae</taxon>
        <taxon>Halobacillus</taxon>
    </lineage>
</organism>
<evidence type="ECO:0000256" key="1">
    <source>
        <dbReference type="ARBA" id="ARBA00022801"/>
    </source>
</evidence>
<name>A0ABW2K5Y1_9BACI</name>
<dbReference type="InterPro" id="IPR053525">
    <property type="entry name" value="Sortase_D"/>
</dbReference>
<reference evidence="4" key="1">
    <citation type="journal article" date="2019" name="Int. J. Syst. Evol. Microbiol.">
        <title>The Global Catalogue of Microorganisms (GCM) 10K type strain sequencing project: providing services to taxonomists for standard genome sequencing and annotation.</title>
        <authorList>
            <consortium name="The Broad Institute Genomics Platform"/>
            <consortium name="The Broad Institute Genome Sequencing Center for Infectious Disease"/>
            <person name="Wu L."/>
            <person name="Ma J."/>
        </authorList>
    </citation>
    <scope>NUCLEOTIDE SEQUENCE [LARGE SCALE GENOMIC DNA]</scope>
    <source>
        <strain evidence="4">CCUG 73951</strain>
    </source>
</reference>